<dbReference type="EMBL" id="MU839041">
    <property type="protein sequence ID" value="KAK1762172.1"/>
    <property type="molecule type" value="Genomic_DNA"/>
</dbReference>
<gene>
    <name evidence="5" type="ORF">QBC33DRAFT_574407</name>
</gene>
<dbReference type="RefSeq" id="XP_060278385.1">
    <property type="nucleotide sequence ID" value="XM_060430753.1"/>
</dbReference>
<reference evidence="5" key="1">
    <citation type="submission" date="2023-06" db="EMBL/GenBank/DDBJ databases">
        <title>Genome-scale phylogeny and comparative genomics of the fungal order Sordariales.</title>
        <authorList>
            <consortium name="Lawrence Berkeley National Laboratory"/>
            <person name="Hensen N."/>
            <person name="Bonometti L."/>
            <person name="Westerberg I."/>
            <person name="Brannstrom I.O."/>
            <person name="Guillou S."/>
            <person name="Cros-Aarteil S."/>
            <person name="Calhoun S."/>
            <person name="Haridas S."/>
            <person name="Kuo A."/>
            <person name="Mondo S."/>
            <person name="Pangilinan J."/>
            <person name="Riley R."/>
            <person name="Labutti K."/>
            <person name="Andreopoulos B."/>
            <person name="Lipzen A."/>
            <person name="Chen C."/>
            <person name="Yanf M."/>
            <person name="Daum C."/>
            <person name="Ng V."/>
            <person name="Clum A."/>
            <person name="Steindorff A."/>
            <person name="Ohm R."/>
            <person name="Martin F."/>
            <person name="Silar P."/>
            <person name="Natvig D."/>
            <person name="Lalanne C."/>
            <person name="Gautier V."/>
            <person name="Ament-Velasquez S.L."/>
            <person name="Kruys A."/>
            <person name="Hutchinson M.I."/>
            <person name="Powell A.J."/>
            <person name="Barry K."/>
            <person name="Miller A.N."/>
            <person name="Grigoriev I.V."/>
            <person name="Debuchy R."/>
            <person name="Gladieux P."/>
            <person name="Thoren M.H."/>
            <person name="Johannesson H."/>
        </authorList>
    </citation>
    <scope>NUCLEOTIDE SEQUENCE</scope>
    <source>
        <strain evidence="5">8032-3</strain>
    </source>
</reference>
<dbReference type="GO" id="GO:0030145">
    <property type="term" value="F:manganese ion binding"/>
    <property type="evidence" value="ECO:0007669"/>
    <property type="project" value="TreeGrafter"/>
</dbReference>
<dbReference type="InterPro" id="IPR023696">
    <property type="entry name" value="Ureohydrolase_dom_sf"/>
</dbReference>
<dbReference type="GO" id="GO:0005634">
    <property type="term" value="C:nucleus"/>
    <property type="evidence" value="ECO:0007669"/>
    <property type="project" value="TreeGrafter"/>
</dbReference>
<dbReference type="Proteomes" id="UP001244011">
    <property type="component" value="Unassembled WGS sequence"/>
</dbReference>
<dbReference type="PANTHER" id="PTHR43782">
    <property type="entry name" value="ARGINASE"/>
    <property type="match status" value="1"/>
</dbReference>
<evidence type="ECO:0000313" key="6">
    <source>
        <dbReference type="Proteomes" id="UP001244011"/>
    </source>
</evidence>
<dbReference type="GeneID" id="85313940"/>
<keyword evidence="3" id="KW-0464">Manganese</keyword>
<evidence type="ECO:0000256" key="1">
    <source>
        <dbReference type="ARBA" id="ARBA00022723"/>
    </source>
</evidence>
<dbReference type="PRINTS" id="PR00116">
    <property type="entry name" value="ARGINASE"/>
</dbReference>
<keyword evidence="2" id="KW-0378">Hydrolase</keyword>
<dbReference type="PANTHER" id="PTHR43782:SF3">
    <property type="entry name" value="ARGINASE"/>
    <property type="match status" value="1"/>
</dbReference>
<dbReference type="CDD" id="cd09999">
    <property type="entry name" value="Arginase-like_1"/>
    <property type="match status" value="1"/>
</dbReference>
<evidence type="ECO:0000256" key="3">
    <source>
        <dbReference type="ARBA" id="ARBA00023211"/>
    </source>
</evidence>
<accession>A0AAJ0BSE5</accession>
<keyword evidence="6" id="KW-1185">Reference proteome</keyword>
<evidence type="ECO:0000256" key="2">
    <source>
        <dbReference type="ARBA" id="ARBA00022801"/>
    </source>
</evidence>
<name>A0AAJ0BSE5_9PEZI</name>
<comment type="similarity">
    <text evidence="4">Belongs to the arginase family.</text>
</comment>
<dbReference type="Gene3D" id="3.40.800.10">
    <property type="entry name" value="Ureohydrolase domain"/>
    <property type="match status" value="1"/>
</dbReference>
<comment type="caution">
    <text evidence="5">The sequence shown here is derived from an EMBL/GenBank/DDBJ whole genome shotgun (WGS) entry which is preliminary data.</text>
</comment>
<dbReference type="AlphaFoldDB" id="A0AAJ0BSE5"/>
<dbReference type="Pfam" id="PF00491">
    <property type="entry name" value="Arginase"/>
    <property type="match status" value="1"/>
</dbReference>
<sequence>MPPPPPPPLKSLTLILSPYHNGLRNLGPGAGPPRLLSHNLLAALRSTGVPLLSIVDDLDPSSPSTPLDGDIPRIFELFRRTSLAVSRARAAGSFPIVVSGDCGASVGVAAGLLQSGCVTDKELGCVWFDAHDDLNTPDTLASGYFDSMPIAMLAGLCWKGLLATIPGFRPLSLDGLVHCGLRDVTALERQRVEEAGYDVVWGDAGRKVDFVGELGTALDGERHRGQPKLVHLDLDCLDVSLGKVNQFSAPGGLFEDDLLGCLEAIAAKTQPLSLTVAAFDPRFEGADRIADVAVQAIKGFVMALVKNGVLLAQEE</sequence>
<protein>
    <submittedName>
        <fullName evidence="5">Arginase</fullName>
    </submittedName>
</protein>
<dbReference type="SUPFAM" id="SSF52768">
    <property type="entry name" value="Arginase/deacetylase"/>
    <property type="match status" value="1"/>
</dbReference>
<dbReference type="PROSITE" id="PS51409">
    <property type="entry name" value="ARGINASE_2"/>
    <property type="match status" value="1"/>
</dbReference>
<dbReference type="InterPro" id="IPR006035">
    <property type="entry name" value="Ureohydrolase"/>
</dbReference>
<keyword evidence="1" id="KW-0479">Metal-binding</keyword>
<organism evidence="5 6">
    <name type="scientific">Phialemonium atrogriseum</name>
    <dbReference type="NCBI Taxonomy" id="1093897"/>
    <lineage>
        <taxon>Eukaryota</taxon>
        <taxon>Fungi</taxon>
        <taxon>Dikarya</taxon>
        <taxon>Ascomycota</taxon>
        <taxon>Pezizomycotina</taxon>
        <taxon>Sordariomycetes</taxon>
        <taxon>Sordariomycetidae</taxon>
        <taxon>Cephalothecales</taxon>
        <taxon>Cephalothecaceae</taxon>
        <taxon>Phialemonium</taxon>
    </lineage>
</organism>
<evidence type="ECO:0000256" key="4">
    <source>
        <dbReference type="PROSITE-ProRule" id="PRU00742"/>
    </source>
</evidence>
<proteinExistence type="inferred from homology"/>
<dbReference type="GO" id="GO:0005829">
    <property type="term" value="C:cytosol"/>
    <property type="evidence" value="ECO:0007669"/>
    <property type="project" value="TreeGrafter"/>
</dbReference>
<evidence type="ECO:0000313" key="5">
    <source>
        <dbReference type="EMBL" id="KAK1762172.1"/>
    </source>
</evidence>
<dbReference type="GO" id="GO:0004053">
    <property type="term" value="F:arginase activity"/>
    <property type="evidence" value="ECO:0007669"/>
    <property type="project" value="TreeGrafter"/>
</dbReference>